<accession>A0A8T3AT71</accession>
<evidence type="ECO:0000313" key="1">
    <source>
        <dbReference type="EMBL" id="KAI0499499.1"/>
    </source>
</evidence>
<dbReference type="EMBL" id="JAGYWB010000013">
    <property type="protein sequence ID" value="KAI0499499.1"/>
    <property type="molecule type" value="Genomic_DNA"/>
</dbReference>
<comment type="caution">
    <text evidence="1">The sequence shown here is derived from an EMBL/GenBank/DDBJ whole genome shotgun (WGS) entry which is preliminary data.</text>
</comment>
<keyword evidence="2" id="KW-1185">Reference proteome</keyword>
<protein>
    <submittedName>
        <fullName evidence="1">Uncharacterized protein</fullName>
    </submittedName>
</protein>
<gene>
    <name evidence="1" type="ORF">KFK09_017703</name>
</gene>
<proteinExistence type="predicted"/>
<organism evidence="1 2">
    <name type="scientific">Dendrobium nobile</name>
    <name type="common">Orchid</name>
    <dbReference type="NCBI Taxonomy" id="94219"/>
    <lineage>
        <taxon>Eukaryota</taxon>
        <taxon>Viridiplantae</taxon>
        <taxon>Streptophyta</taxon>
        <taxon>Embryophyta</taxon>
        <taxon>Tracheophyta</taxon>
        <taxon>Spermatophyta</taxon>
        <taxon>Magnoliopsida</taxon>
        <taxon>Liliopsida</taxon>
        <taxon>Asparagales</taxon>
        <taxon>Orchidaceae</taxon>
        <taxon>Epidendroideae</taxon>
        <taxon>Malaxideae</taxon>
        <taxon>Dendrobiinae</taxon>
        <taxon>Dendrobium</taxon>
    </lineage>
</organism>
<sequence length="59" mass="6780">MPMKMKIDLDMEEDVCFHEQTIFSQGSEEDDNLNADVQETSAHKAEHLKPVRLDGKFSL</sequence>
<dbReference type="OrthoDB" id="10538645at2759"/>
<reference evidence="1" key="1">
    <citation type="journal article" date="2022" name="Front. Genet.">
        <title>Chromosome-Scale Assembly of the Dendrobium nobile Genome Provides Insights Into the Molecular Mechanism of the Biosynthesis of the Medicinal Active Ingredient of Dendrobium.</title>
        <authorList>
            <person name="Xu Q."/>
            <person name="Niu S.-C."/>
            <person name="Li K.-L."/>
            <person name="Zheng P.-J."/>
            <person name="Zhang X.-J."/>
            <person name="Jia Y."/>
            <person name="Liu Y."/>
            <person name="Niu Y.-X."/>
            <person name="Yu L.-H."/>
            <person name="Chen D.-F."/>
            <person name="Zhang G.-Q."/>
        </authorList>
    </citation>
    <scope>NUCLEOTIDE SEQUENCE</scope>
    <source>
        <tissue evidence="1">Leaf</tissue>
    </source>
</reference>
<name>A0A8T3AT71_DENNO</name>
<evidence type="ECO:0000313" key="2">
    <source>
        <dbReference type="Proteomes" id="UP000829196"/>
    </source>
</evidence>
<dbReference type="Proteomes" id="UP000829196">
    <property type="component" value="Unassembled WGS sequence"/>
</dbReference>
<dbReference type="AlphaFoldDB" id="A0A8T3AT71"/>